<accession>A0ABV3FBH1</accession>
<name>A0ABV3FBH1_9NOCA</name>
<dbReference type="EMBL" id="JBFAIH010000011">
    <property type="protein sequence ID" value="MEV0364935.1"/>
    <property type="molecule type" value="Genomic_DNA"/>
</dbReference>
<reference evidence="2 3" key="1">
    <citation type="submission" date="2024-06" db="EMBL/GenBank/DDBJ databases">
        <title>The Natural Products Discovery Center: Release of the First 8490 Sequenced Strains for Exploring Actinobacteria Biosynthetic Diversity.</title>
        <authorList>
            <person name="Kalkreuter E."/>
            <person name="Kautsar S.A."/>
            <person name="Yang D."/>
            <person name="Bader C.D."/>
            <person name="Teijaro C.N."/>
            <person name="Fluegel L."/>
            <person name="Davis C.M."/>
            <person name="Simpson J.R."/>
            <person name="Lauterbach L."/>
            <person name="Steele A.D."/>
            <person name="Gui C."/>
            <person name="Meng S."/>
            <person name="Li G."/>
            <person name="Viehrig K."/>
            <person name="Ye F."/>
            <person name="Su P."/>
            <person name="Kiefer A.F."/>
            <person name="Nichols A."/>
            <person name="Cepeda A.J."/>
            <person name="Yan W."/>
            <person name="Fan B."/>
            <person name="Jiang Y."/>
            <person name="Adhikari A."/>
            <person name="Zheng C.-J."/>
            <person name="Schuster L."/>
            <person name="Cowan T.M."/>
            <person name="Smanski M.J."/>
            <person name="Chevrette M.G."/>
            <person name="De Carvalho L.P.S."/>
            <person name="Shen B."/>
        </authorList>
    </citation>
    <scope>NUCLEOTIDE SEQUENCE [LARGE SCALE GENOMIC DNA]</scope>
    <source>
        <strain evidence="2 3">NPDC050671</strain>
    </source>
</reference>
<proteinExistence type="predicted"/>
<keyword evidence="3" id="KW-1185">Reference proteome</keyword>
<sequence length="226" mass="23221">MLASVLFAVLAAGQLALAGRCALRFRENGDRLLLVPAVVCAALAYDNAVLAAGRWIGAGATLESWSAPRFVAHIVLTPLLMPWACAAAARAGVGGARTRWVRAAVAAVTAAVIVVGVAGELTPLTLEPREWAGTVRYTTAHASVGGLLPPVVTVVVVLVAAVAVWRARGYRLWTVTTVIMTVVSAAMPPMLLTNCAELVFTGGVVATALWLAEPSRAPGAEAGAAH</sequence>
<feature type="transmembrane region" description="Helical" evidence="1">
    <location>
        <begin position="100"/>
        <end position="119"/>
    </location>
</feature>
<protein>
    <submittedName>
        <fullName evidence="2">Uncharacterized protein</fullName>
    </submittedName>
</protein>
<feature type="transmembrane region" description="Helical" evidence="1">
    <location>
        <begin position="139"/>
        <end position="165"/>
    </location>
</feature>
<keyword evidence="1" id="KW-0472">Membrane</keyword>
<gene>
    <name evidence="2" type="ORF">AB0H72_19765</name>
</gene>
<feature type="transmembrane region" description="Helical" evidence="1">
    <location>
        <begin position="172"/>
        <end position="192"/>
    </location>
</feature>
<dbReference type="Proteomes" id="UP001551658">
    <property type="component" value="Unassembled WGS sequence"/>
</dbReference>
<evidence type="ECO:0000256" key="1">
    <source>
        <dbReference type="SAM" id="Phobius"/>
    </source>
</evidence>
<dbReference type="RefSeq" id="WP_063131439.1">
    <property type="nucleotide sequence ID" value="NZ_JBFAIH010000011.1"/>
</dbReference>
<evidence type="ECO:0000313" key="3">
    <source>
        <dbReference type="Proteomes" id="UP001551658"/>
    </source>
</evidence>
<keyword evidence="1" id="KW-1133">Transmembrane helix</keyword>
<evidence type="ECO:0000313" key="2">
    <source>
        <dbReference type="EMBL" id="MEV0364935.1"/>
    </source>
</evidence>
<comment type="caution">
    <text evidence="2">The sequence shown here is derived from an EMBL/GenBank/DDBJ whole genome shotgun (WGS) entry which is preliminary data.</text>
</comment>
<feature type="transmembrane region" description="Helical" evidence="1">
    <location>
        <begin position="70"/>
        <end position="93"/>
    </location>
</feature>
<keyword evidence="1" id="KW-0812">Transmembrane</keyword>
<organism evidence="2 3">
    <name type="scientific">Nocardia fusca</name>
    <dbReference type="NCBI Taxonomy" id="941183"/>
    <lineage>
        <taxon>Bacteria</taxon>
        <taxon>Bacillati</taxon>
        <taxon>Actinomycetota</taxon>
        <taxon>Actinomycetes</taxon>
        <taxon>Mycobacteriales</taxon>
        <taxon>Nocardiaceae</taxon>
        <taxon>Nocardia</taxon>
    </lineage>
</organism>